<dbReference type="Pfam" id="PF10397">
    <property type="entry name" value="ADSL_C"/>
    <property type="match status" value="1"/>
</dbReference>
<sequence>MTGNGMLEWLDGAPSVDTELGDAALVRAMLDVEVALARAASGAGLVSPEAAEAVARAAAELDIDAGDLGRESVQAGNPVVPLVRELAASVPLAAQPAVHPGATSQDVLDTALMLLVRRALIPLRAHLARAGDAAAAWAESHRDTLMLARTLGQPAQPTTFGLRAACWLAGIDAAYAGLERLHDDVLAVQLGGAAGTLAGQAGRGLDMMDHVASELGLAAPATPWHTERSRIHALGTALATTVTACGKVAADVVGQSSGPGAELAEGGRGGSSAMPHKQNPVTSVLVLAAARRAPGLVATLLGSGVHEQERATGSWHAEWPALRELVRLAGGAAAGVASILAELSVDTAAMRQHVRAAGPGVMSEALASVLVPVLGRAGAHEAVREALAEAPAGGRDLVVALRRDPAIADALSEEELVARLDPASWLGSAGALVDRHLHRHASHAAGPSRRSDPSDDHEH</sequence>
<dbReference type="Proteomes" id="UP000250462">
    <property type="component" value="Unassembled WGS sequence"/>
</dbReference>
<accession>A0A329QRM2</accession>
<dbReference type="InterPro" id="IPR008948">
    <property type="entry name" value="L-Aspartase-like"/>
</dbReference>
<dbReference type="GO" id="GO:0016829">
    <property type="term" value="F:lyase activity"/>
    <property type="evidence" value="ECO:0007669"/>
    <property type="project" value="UniProtKB-KW"/>
</dbReference>
<keyword evidence="1" id="KW-0456">Lyase</keyword>
<keyword evidence="5" id="KW-0413">Isomerase</keyword>
<evidence type="ECO:0000259" key="4">
    <source>
        <dbReference type="SMART" id="SM00998"/>
    </source>
</evidence>
<dbReference type="InterPro" id="IPR019468">
    <property type="entry name" value="AdenyloSucc_lyase_C"/>
</dbReference>
<dbReference type="InterPro" id="IPR022761">
    <property type="entry name" value="Fumarate_lyase_N"/>
</dbReference>
<organism evidence="5 6">
    <name type="scientific">Phytoactinopolyspora halophila</name>
    <dbReference type="NCBI Taxonomy" id="1981511"/>
    <lineage>
        <taxon>Bacteria</taxon>
        <taxon>Bacillati</taxon>
        <taxon>Actinomycetota</taxon>
        <taxon>Actinomycetes</taxon>
        <taxon>Jiangellales</taxon>
        <taxon>Jiangellaceae</taxon>
        <taxon>Phytoactinopolyspora</taxon>
    </lineage>
</organism>
<comment type="caution">
    <text evidence="5">The sequence shown here is derived from an EMBL/GenBank/DDBJ whole genome shotgun (WGS) entry which is preliminary data.</text>
</comment>
<feature type="region of interest" description="Disordered" evidence="3">
    <location>
        <begin position="439"/>
        <end position="459"/>
    </location>
</feature>
<dbReference type="Gene3D" id="1.10.40.30">
    <property type="entry name" value="Fumarase/aspartase (C-terminal domain)"/>
    <property type="match status" value="1"/>
</dbReference>
<dbReference type="OrthoDB" id="9768878at2"/>
<evidence type="ECO:0000313" key="5">
    <source>
        <dbReference type="EMBL" id="RAW14022.1"/>
    </source>
</evidence>
<dbReference type="RefSeq" id="WP_112258444.1">
    <property type="nucleotide sequence ID" value="NZ_QMIG01000010.1"/>
</dbReference>
<evidence type="ECO:0000313" key="6">
    <source>
        <dbReference type="Proteomes" id="UP000250462"/>
    </source>
</evidence>
<keyword evidence="6" id="KW-1185">Reference proteome</keyword>
<gene>
    <name evidence="5" type="ORF">DPM12_11340</name>
</gene>
<feature type="region of interest" description="Disordered" evidence="3">
    <location>
        <begin position="256"/>
        <end position="276"/>
    </location>
</feature>
<dbReference type="SMART" id="SM00998">
    <property type="entry name" value="ADSL_C"/>
    <property type="match status" value="1"/>
</dbReference>
<dbReference type="InterPro" id="IPR000362">
    <property type="entry name" value="Fumarate_lyase_fam"/>
</dbReference>
<feature type="compositionally biased region" description="Basic and acidic residues" evidence="3">
    <location>
        <begin position="449"/>
        <end position="459"/>
    </location>
</feature>
<evidence type="ECO:0000256" key="2">
    <source>
        <dbReference type="ARBA" id="ARBA00034772"/>
    </source>
</evidence>
<dbReference type="Pfam" id="PF00206">
    <property type="entry name" value="Lyase_1"/>
    <property type="match status" value="1"/>
</dbReference>
<dbReference type="PRINTS" id="PR00149">
    <property type="entry name" value="FUMRATELYASE"/>
</dbReference>
<evidence type="ECO:0000256" key="1">
    <source>
        <dbReference type="ARBA" id="ARBA00023239"/>
    </source>
</evidence>
<feature type="domain" description="Adenylosuccinate lyase C-terminal" evidence="4">
    <location>
        <begin position="358"/>
        <end position="437"/>
    </location>
</feature>
<comment type="similarity">
    <text evidence="2">Belongs to the class-II fumarase/aspartase family.</text>
</comment>
<dbReference type="PANTHER" id="PTHR43172">
    <property type="entry name" value="ADENYLOSUCCINATE LYASE"/>
    <property type="match status" value="1"/>
</dbReference>
<dbReference type="EMBL" id="QMIG01000010">
    <property type="protein sequence ID" value="RAW14022.1"/>
    <property type="molecule type" value="Genomic_DNA"/>
</dbReference>
<dbReference type="AlphaFoldDB" id="A0A329QRM2"/>
<dbReference type="PANTHER" id="PTHR43172:SF2">
    <property type="entry name" value="ADENYLOSUCCINATE LYASE C-TERMINAL DOMAIN-CONTAINING PROTEIN"/>
    <property type="match status" value="1"/>
</dbReference>
<dbReference type="Gene3D" id="1.20.200.10">
    <property type="entry name" value="Fumarase/aspartase (Central domain)"/>
    <property type="match status" value="1"/>
</dbReference>
<dbReference type="PROSITE" id="PS00163">
    <property type="entry name" value="FUMARATE_LYASES"/>
    <property type="match status" value="1"/>
</dbReference>
<proteinExistence type="inferred from homology"/>
<dbReference type="InterPro" id="IPR020557">
    <property type="entry name" value="Fumarate_lyase_CS"/>
</dbReference>
<dbReference type="PRINTS" id="PR00145">
    <property type="entry name" value="ARGSUCLYASE"/>
</dbReference>
<reference evidence="5 6" key="1">
    <citation type="submission" date="2018-06" db="EMBL/GenBank/DDBJ databases">
        <title>Phytoactinopolyspora halophila sp. nov., a novel halophilic actinomycete isolated from a saline soil in China.</title>
        <authorList>
            <person name="Tang S.-K."/>
        </authorList>
    </citation>
    <scope>NUCLEOTIDE SEQUENCE [LARGE SCALE GENOMIC DNA]</scope>
    <source>
        <strain evidence="5 6">YIM 96934</strain>
    </source>
</reference>
<evidence type="ECO:0000256" key="3">
    <source>
        <dbReference type="SAM" id="MobiDB-lite"/>
    </source>
</evidence>
<dbReference type="SUPFAM" id="SSF48557">
    <property type="entry name" value="L-aspartase-like"/>
    <property type="match status" value="1"/>
</dbReference>
<dbReference type="GO" id="GO:0016853">
    <property type="term" value="F:isomerase activity"/>
    <property type="evidence" value="ECO:0007669"/>
    <property type="project" value="UniProtKB-KW"/>
</dbReference>
<name>A0A329QRM2_9ACTN</name>
<protein>
    <submittedName>
        <fullName evidence="5">3-carboxy-cis,cis-muconate cycloisomerase</fullName>
    </submittedName>
</protein>